<keyword evidence="1" id="KW-1133">Transmembrane helix</keyword>
<keyword evidence="1" id="KW-0472">Membrane</keyword>
<organism evidence="2 3">
    <name type="scientific">Pseudoalteromonas ulvae</name>
    <dbReference type="NCBI Taxonomy" id="107327"/>
    <lineage>
        <taxon>Bacteria</taxon>
        <taxon>Pseudomonadati</taxon>
        <taxon>Pseudomonadota</taxon>
        <taxon>Gammaproteobacteria</taxon>
        <taxon>Alteromonadales</taxon>
        <taxon>Pseudoalteromonadaceae</taxon>
        <taxon>Pseudoalteromonas</taxon>
    </lineage>
</organism>
<proteinExistence type="predicted"/>
<evidence type="ECO:0000256" key="1">
    <source>
        <dbReference type="SAM" id="Phobius"/>
    </source>
</evidence>
<sequence>MIEQLRTHLEQLGEPFIEKNAAFKIKVIPVFCAISIKKDHKNEGKLTFYSNQLVEILLICLFLLFGLAIFNPQEGLTQGPIQLAISALMSLNLLIKQIAIESLKTRLFHCHIMNNQVVENEKKSAEIH</sequence>
<comment type="caution">
    <text evidence="2">The sequence shown here is derived from an EMBL/GenBank/DDBJ whole genome shotgun (WGS) entry which is preliminary data.</text>
</comment>
<name>A0A244CT25_PSEDV</name>
<dbReference type="Proteomes" id="UP000194841">
    <property type="component" value="Unassembled WGS sequence"/>
</dbReference>
<dbReference type="OrthoDB" id="6300854at2"/>
<evidence type="ECO:0000313" key="2">
    <source>
        <dbReference type="EMBL" id="OUL58753.1"/>
    </source>
</evidence>
<accession>A0A244CT25</accession>
<dbReference type="RefSeq" id="WP_086742134.1">
    <property type="nucleotide sequence ID" value="NZ_MWPV01000001.1"/>
</dbReference>
<keyword evidence="3" id="KW-1185">Reference proteome</keyword>
<dbReference type="AlphaFoldDB" id="A0A244CT25"/>
<gene>
    <name evidence="2" type="ORF">B1199_00230</name>
</gene>
<feature type="transmembrane region" description="Helical" evidence="1">
    <location>
        <begin position="46"/>
        <end position="70"/>
    </location>
</feature>
<dbReference type="EMBL" id="MWPV01000001">
    <property type="protein sequence ID" value="OUL58753.1"/>
    <property type="molecule type" value="Genomic_DNA"/>
</dbReference>
<protein>
    <submittedName>
        <fullName evidence="2">Uncharacterized protein</fullName>
    </submittedName>
</protein>
<keyword evidence="1" id="KW-0812">Transmembrane</keyword>
<reference evidence="2 3" key="1">
    <citation type="submission" date="2017-02" db="EMBL/GenBank/DDBJ databases">
        <title>Pseudoalteromonas ulvae TC14 Genome.</title>
        <authorList>
            <person name="Molmeret M."/>
        </authorList>
    </citation>
    <scope>NUCLEOTIDE SEQUENCE [LARGE SCALE GENOMIC DNA]</scope>
    <source>
        <strain evidence="2">TC14</strain>
    </source>
</reference>
<evidence type="ECO:0000313" key="3">
    <source>
        <dbReference type="Proteomes" id="UP000194841"/>
    </source>
</evidence>